<feature type="transmembrane region" description="Helical" evidence="1">
    <location>
        <begin position="377"/>
        <end position="395"/>
    </location>
</feature>
<evidence type="ECO:0000313" key="3">
    <source>
        <dbReference type="Proteomes" id="UP000239203"/>
    </source>
</evidence>
<proteinExistence type="predicted"/>
<dbReference type="AlphaFoldDB" id="A0A2S6GLT5"/>
<feature type="transmembrane region" description="Helical" evidence="1">
    <location>
        <begin position="158"/>
        <end position="182"/>
    </location>
</feature>
<keyword evidence="3" id="KW-1185">Reference proteome</keyword>
<comment type="caution">
    <text evidence="2">The sequence shown here is derived from an EMBL/GenBank/DDBJ whole genome shotgun (WGS) entry which is preliminary data.</text>
</comment>
<evidence type="ECO:0008006" key="4">
    <source>
        <dbReference type="Google" id="ProtNLM"/>
    </source>
</evidence>
<dbReference type="EMBL" id="PTIX01000011">
    <property type="protein sequence ID" value="PPK66133.1"/>
    <property type="molecule type" value="Genomic_DNA"/>
</dbReference>
<feature type="transmembrane region" description="Helical" evidence="1">
    <location>
        <begin position="41"/>
        <end position="59"/>
    </location>
</feature>
<feature type="transmembrane region" description="Helical" evidence="1">
    <location>
        <begin position="314"/>
        <end position="339"/>
    </location>
</feature>
<reference evidence="2 3" key="1">
    <citation type="submission" date="2018-02" db="EMBL/GenBank/DDBJ databases">
        <title>Genomic Encyclopedia of Archaeal and Bacterial Type Strains, Phase II (KMG-II): from individual species to whole genera.</title>
        <authorList>
            <person name="Goeker M."/>
        </authorList>
    </citation>
    <scope>NUCLEOTIDE SEQUENCE [LARGE SCALE GENOMIC DNA]</scope>
    <source>
        <strain evidence="2 3">YU 961-1</strain>
    </source>
</reference>
<keyword evidence="1" id="KW-0472">Membrane</keyword>
<feature type="transmembrane region" description="Helical" evidence="1">
    <location>
        <begin position="351"/>
        <end position="371"/>
    </location>
</feature>
<protein>
    <recommendedName>
        <fullName evidence="4">Integral membrane protein</fullName>
    </recommendedName>
</protein>
<organism evidence="2 3">
    <name type="scientific">Actinokineospora auranticolor</name>
    <dbReference type="NCBI Taxonomy" id="155976"/>
    <lineage>
        <taxon>Bacteria</taxon>
        <taxon>Bacillati</taxon>
        <taxon>Actinomycetota</taxon>
        <taxon>Actinomycetes</taxon>
        <taxon>Pseudonocardiales</taxon>
        <taxon>Pseudonocardiaceae</taxon>
        <taxon>Actinokineospora</taxon>
    </lineage>
</organism>
<feature type="transmembrane region" description="Helical" evidence="1">
    <location>
        <begin position="194"/>
        <end position="227"/>
    </location>
</feature>
<evidence type="ECO:0000256" key="1">
    <source>
        <dbReference type="SAM" id="Phobius"/>
    </source>
</evidence>
<feature type="transmembrane region" description="Helical" evidence="1">
    <location>
        <begin position="271"/>
        <end position="294"/>
    </location>
</feature>
<evidence type="ECO:0000313" key="2">
    <source>
        <dbReference type="EMBL" id="PPK66133.1"/>
    </source>
</evidence>
<keyword evidence="1" id="KW-1133">Transmembrane helix</keyword>
<sequence length="419" mass="43469">MLVVAAVGTGAYLNRPGSGVSIHAPAAPLFAWWLPHIGPGTPAAVVVAVVVVAWGPALAGRARWRVLLPAAYVAAVAWTFALALVDGWDRGVADRLTTRDEYLHEVPGITDVRAALRGFTDRILDFQPGSWTTHVSGHPPLATLVFVWLDRIGLGGGAWAAVLCVVVGCLAAVAVPVALVLLGRADAARAVVPFAVLAPGAVWVGASADGVFAGVTACGVALLALAARRASAAVAVAAGVVLGAGAFLSYGLVLIGLVALAAVVCGRRWSVAPWAVLGAVLVVVVFAVAGFSWWDGYHLVTVRYYQGIATERPYWYWAWANLAATCVCAGPAVVAALPGLRRGVRSRCDPVLVLVAAAAAAVLVADLSGLSKAEVERIWLPFVVWLWPAVSLLPGKQRGWLAAQAATALVVNHLLMTNW</sequence>
<feature type="transmembrane region" description="Helical" evidence="1">
    <location>
        <begin position="66"/>
        <end position="85"/>
    </location>
</feature>
<keyword evidence="1" id="KW-0812">Transmembrane</keyword>
<accession>A0A2S6GLT5</accession>
<gene>
    <name evidence="2" type="ORF">CLV40_11197</name>
</gene>
<feature type="transmembrane region" description="Helical" evidence="1">
    <location>
        <begin position="233"/>
        <end position="264"/>
    </location>
</feature>
<name>A0A2S6GLT5_9PSEU</name>
<dbReference type="Proteomes" id="UP000239203">
    <property type="component" value="Unassembled WGS sequence"/>
</dbReference>